<feature type="compositionally biased region" description="Acidic residues" evidence="4">
    <location>
        <begin position="492"/>
        <end position="512"/>
    </location>
</feature>
<dbReference type="InterPro" id="IPR009057">
    <property type="entry name" value="Homeodomain-like_sf"/>
</dbReference>
<evidence type="ECO:0000259" key="6">
    <source>
        <dbReference type="PROSITE" id="PS51294"/>
    </source>
</evidence>
<dbReference type="CDD" id="cd00167">
    <property type="entry name" value="SANT"/>
    <property type="match status" value="1"/>
</dbReference>
<dbReference type="PROSITE" id="PS50090">
    <property type="entry name" value="MYB_LIKE"/>
    <property type="match status" value="1"/>
</dbReference>
<feature type="compositionally biased region" description="Low complexity" evidence="4">
    <location>
        <begin position="1140"/>
        <end position="1152"/>
    </location>
</feature>
<dbReference type="AlphaFoldDB" id="A0A9W8B9B9"/>
<organism evidence="7 8">
    <name type="scientific">Dimargaris verticillata</name>
    <dbReference type="NCBI Taxonomy" id="2761393"/>
    <lineage>
        <taxon>Eukaryota</taxon>
        <taxon>Fungi</taxon>
        <taxon>Fungi incertae sedis</taxon>
        <taxon>Zoopagomycota</taxon>
        <taxon>Kickxellomycotina</taxon>
        <taxon>Dimargaritomycetes</taxon>
        <taxon>Dimargaritales</taxon>
        <taxon>Dimargaritaceae</taxon>
        <taxon>Dimargaris</taxon>
    </lineage>
</organism>
<dbReference type="SUPFAM" id="SSF46689">
    <property type="entry name" value="Homeodomain-like"/>
    <property type="match status" value="2"/>
</dbReference>
<dbReference type="InterPro" id="IPR052435">
    <property type="entry name" value="YY1-Transcr_Regul"/>
</dbReference>
<proteinExistence type="predicted"/>
<keyword evidence="8" id="KW-1185">Reference proteome</keyword>
<name>A0A9W8B9B9_9FUNG</name>
<evidence type="ECO:0008006" key="9">
    <source>
        <dbReference type="Google" id="ProtNLM"/>
    </source>
</evidence>
<feature type="region of interest" description="Disordered" evidence="4">
    <location>
        <begin position="475"/>
        <end position="553"/>
    </location>
</feature>
<dbReference type="GO" id="GO:0005634">
    <property type="term" value="C:nucleus"/>
    <property type="evidence" value="ECO:0007669"/>
    <property type="project" value="TreeGrafter"/>
</dbReference>
<dbReference type="EMBL" id="JANBQB010000176">
    <property type="protein sequence ID" value="KAJ1980291.1"/>
    <property type="molecule type" value="Genomic_DNA"/>
</dbReference>
<dbReference type="OrthoDB" id="2143914at2759"/>
<evidence type="ECO:0000256" key="2">
    <source>
        <dbReference type="ARBA" id="ARBA00023163"/>
    </source>
</evidence>
<dbReference type="GO" id="GO:0003712">
    <property type="term" value="F:transcription coregulator activity"/>
    <property type="evidence" value="ECO:0007669"/>
    <property type="project" value="TreeGrafter"/>
</dbReference>
<dbReference type="PANTHER" id="PTHR16088">
    <property type="entry name" value="YY1 ASSOCIATED PROTEIN-RELATED"/>
    <property type="match status" value="1"/>
</dbReference>
<dbReference type="GO" id="GO:0006355">
    <property type="term" value="P:regulation of DNA-templated transcription"/>
    <property type="evidence" value="ECO:0007669"/>
    <property type="project" value="TreeGrafter"/>
</dbReference>
<feature type="domain" description="HTH myb-type" evidence="6">
    <location>
        <begin position="1"/>
        <end position="61"/>
    </location>
</feature>
<dbReference type="PANTHER" id="PTHR16088:SF3">
    <property type="entry name" value="GON-4-LIKE PROTEIN"/>
    <property type="match status" value="1"/>
</dbReference>
<dbReference type="InterPro" id="IPR001005">
    <property type="entry name" value="SANT/Myb"/>
</dbReference>
<evidence type="ECO:0000256" key="4">
    <source>
        <dbReference type="SAM" id="MobiDB-lite"/>
    </source>
</evidence>
<keyword evidence="2" id="KW-0804">Transcription</keyword>
<keyword evidence="1" id="KW-0805">Transcription regulation</keyword>
<evidence type="ECO:0000256" key="3">
    <source>
        <dbReference type="ARBA" id="ARBA00023242"/>
    </source>
</evidence>
<evidence type="ECO:0000259" key="5">
    <source>
        <dbReference type="PROSITE" id="PS50090"/>
    </source>
</evidence>
<dbReference type="Gene3D" id="1.10.10.60">
    <property type="entry name" value="Homeodomain-like"/>
    <property type="match status" value="1"/>
</dbReference>
<feature type="compositionally biased region" description="Polar residues" evidence="4">
    <location>
        <begin position="544"/>
        <end position="553"/>
    </location>
</feature>
<accession>A0A9W8B9B9</accession>
<feature type="region of interest" description="Disordered" evidence="4">
    <location>
        <begin position="96"/>
        <end position="125"/>
    </location>
</feature>
<dbReference type="PROSITE" id="PS51294">
    <property type="entry name" value="HTH_MYB"/>
    <property type="match status" value="1"/>
</dbReference>
<sequence length="1213" mass="131146">MKGKKAHVSKWAFEEDRQLLRCVKKYGPRRWNLVARWVGTRSVQQCRRRWEQIVTYLGPEVLNYVHVIEDRPESTTETTTPVRNAATQRQTATAIAQSEVAPAKRKNHSDSPQTPAMAKDTPTYHSVPIKRRKHGVTPTSELRAAYHTAAGTPTGNRAVPPGAIPDLTVYTSPTQAPLATPAIPASPTPVTSSLNPSAPTVPAATLTTDADSLPAAPPTLASHWQHPVYIQTLSQLLLGFADPSSPANLLQRCIVSHALGLPTQWPSQLLPYLNTNTLDCTNPAVSDLQHQCTLAQPASTGLHIPMGIDGPFASATATDAPVGVARLKHQRFVEEAVAIAQNLLRTGSSAVGQANGIENMPLTTALDNNHSGLLAGPIPTGPANSAVFTTGLDPLAQLSPFPALDLSALFDLSTVPGDCQNVEVADPNLEISFDFNDDNKLADHNANPQTSTTLCDVLTGLAAGIDATNILAPLSPSALPTASTRNETHGGDDDDDDTNYEAEDDDEDDELTGSDPDQVPCAHAGHDEDDDEEDEDEDAEEHSNSSGPLSHSPLNVEALLSSAMAVSGVPLAPPTLEAPICSIPTTSRPCSGFDFATPLATTFPKSVGDNAPDGMSPIALPLAWTSNTDDPDMQMYNEFLRSLQSANFGGAAMSTTTQTSLLANLDTTGTQTLPTSNLDGSQGSDVHPLTMKQACNPPEALESLTLGSDVAIDPTDDEEYAYQPQLTSGDMNEECRQDFGTTISKREYAELYRACLAEMADDLEDTEMIKESSTDQTLFTKDQMQTLRQQMCQNFQLVTQAYLLETATQGVATSAATHWQKQMEALQQQHVYGQSVSTNSFASFCTIPGADQLVSEAKTLADHLRHLHGYPLPGSGQPIQPLPDASSQISAWALPMSAGTNPKVVNQEESKALLDFQRNFRRPVRRRVKSAESKWVEHQPEPLVLPRSLAEFLSASAPLFDPALLPQICSARYKSRVMYFPCEDQLLFLGLRYFGLENWDTIRSHLLPTKSNSQLEIRVSNLKSRRIPDNAIKRFMLLQVKPFTLEEEEMLRHGVRVFGRRFKTMSRELIKNRPSFALREAWSNLSAIKSSRRSLGFPANLVSPSKGKWSLPSRDEGIAATASPQLMGPSKTLWPPPALLPATSAPRAPSAKPKSHTASHARSAPLAAIRPLPQKPLAPKFRHIVPSQPTSITASAPRGGGPPPPIAIKPLAR</sequence>
<reference evidence="7" key="1">
    <citation type="submission" date="2022-07" db="EMBL/GenBank/DDBJ databases">
        <title>Phylogenomic reconstructions and comparative analyses of Kickxellomycotina fungi.</title>
        <authorList>
            <person name="Reynolds N.K."/>
            <person name="Stajich J.E."/>
            <person name="Barry K."/>
            <person name="Grigoriev I.V."/>
            <person name="Crous P."/>
            <person name="Smith M.E."/>
        </authorList>
    </citation>
    <scope>NUCLEOTIDE SEQUENCE</scope>
    <source>
        <strain evidence="7">RSA 567</strain>
    </source>
</reference>
<feature type="region of interest" description="Disordered" evidence="4">
    <location>
        <begin position="1122"/>
        <end position="1213"/>
    </location>
</feature>
<dbReference type="InterPro" id="IPR017930">
    <property type="entry name" value="Myb_dom"/>
</dbReference>
<feature type="domain" description="Myb-like" evidence="5">
    <location>
        <begin position="9"/>
        <end position="54"/>
    </location>
</feature>
<evidence type="ECO:0000313" key="8">
    <source>
        <dbReference type="Proteomes" id="UP001151582"/>
    </source>
</evidence>
<protein>
    <recommendedName>
        <fullName evidence="9">Myb-like domain-containing protein</fullName>
    </recommendedName>
</protein>
<dbReference type="Proteomes" id="UP001151582">
    <property type="component" value="Unassembled WGS sequence"/>
</dbReference>
<keyword evidence="3" id="KW-0539">Nucleus</keyword>
<gene>
    <name evidence="7" type="ORF">H4R34_002517</name>
</gene>
<evidence type="ECO:0000256" key="1">
    <source>
        <dbReference type="ARBA" id="ARBA00023015"/>
    </source>
</evidence>
<dbReference type="Pfam" id="PF00249">
    <property type="entry name" value="Myb_DNA-binding"/>
    <property type="match status" value="1"/>
</dbReference>
<evidence type="ECO:0000313" key="7">
    <source>
        <dbReference type="EMBL" id="KAJ1980291.1"/>
    </source>
</evidence>
<feature type="compositionally biased region" description="Acidic residues" evidence="4">
    <location>
        <begin position="527"/>
        <end position="540"/>
    </location>
</feature>
<dbReference type="SMART" id="SM00717">
    <property type="entry name" value="SANT"/>
    <property type="match status" value="3"/>
</dbReference>
<comment type="caution">
    <text evidence="7">The sequence shown here is derived from an EMBL/GenBank/DDBJ whole genome shotgun (WGS) entry which is preliminary data.</text>
</comment>